<organism evidence="10 11">
    <name type="scientific">Labrys monachus</name>
    <dbReference type="NCBI Taxonomy" id="217067"/>
    <lineage>
        <taxon>Bacteria</taxon>
        <taxon>Pseudomonadati</taxon>
        <taxon>Pseudomonadota</taxon>
        <taxon>Alphaproteobacteria</taxon>
        <taxon>Hyphomicrobiales</taxon>
        <taxon>Xanthobacteraceae</taxon>
        <taxon>Labrys</taxon>
    </lineage>
</organism>
<proteinExistence type="inferred from homology"/>
<dbReference type="InterPro" id="IPR038063">
    <property type="entry name" value="Transpep_catalytic_dom"/>
</dbReference>
<reference evidence="10 11" key="1">
    <citation type="submission" date="2023-07" db="EMBL/GenBank/DDBJ databases">
        <title>Genomic Encyclopedia of Type Strains, Phase IV (KMG-IV): sequencing the most valuable type-strain genomes for metagenomic binning, comparative biology and taxonomic classification.</title>
        <authorList>
            <person name="Goeker M."/>
        </authorList>
    </citation>
    <scope>NUCLEOTIDE SEQUENCE [LARGE SCALE GENOMIC DNA]</scope>
    <source>
        <strain evidence="10 11">DSM 5896</strain>
    </source>
</reference>
<dbReference type="InterPro" id="IPR005490">
    <property type="entry name" value="LD_TPept_cat_dom"/>
</dbReference>
<sequence>MRFHAVAIVTLAILCPGAASAAKLDADAINAAIFTSAAVKPFDPSLVKAEILLDRAGYSPGEIDGHPGDNFTKALAAYQGDHGLPGSGVLDPATWDGLAASSGPPVIVDYEISRSDVKGPFTRHMPAKMEAMARLRRLGYRNPVEALAERFHMSPDLLRALNPHERFRRAGHPIAVAAVPPPPAFKAPMPGQNRVTRIEVDKDRLTVRAFDAAGKLVGFFPASIGSEDKPAPSGTLQVEDVNFRPNYTYNPKYKFKGVKARRPFTIAPGPNNPVGIVWIALNGEGYGIHGAPEPGKISKRYSHGCVRLTNWDALTLASMVAKGVTVDFIGTGPTAATP</sequence>
<dbReference type="InterPro" id="IPR036366">
    <property type="entry name" value="PGBDSf"/>
</dbReference>
<dbReference type="PANTHER" id="PTHR30582">
    <property type="entry name" value="L,D-TRANSPEPTIDASE"/>
    <property type="match status" value="1"/>
</dbReference>
<gene>
    <name evidence="10" type="ORF">J3R73_000908</name>
</gene>
<dbReference type="SUPFAM" id="SSF47090">
    <property type="entry name" value="PGBD-like"/>
    <property type="match status" value="1"/>
</dbReference>
<evidence type="ECO:0000256" key="5">
    <source>
        <dbReference type="ARBA" id="ARBA00022984"/>
    </source>
</evidence>
<comment type="pathway">
    <text evidence="1 7">Cell wall biogenesis; peptidoglycan biosynthesis.</text>
</comment>
<keyword evidence="6 7" id="KW-0961">Cell wall biogenesis/degradation</keyword>
<dbReference type="Proteomes" id="UP001237448">
    <property type="component" value="Unassembled WGS sequence"/>
</dbReference>
<feature type="chain" id="PRO_5046824365" evidence="8">
    <location>
        <begin position="22"/>
        <end position="338"/>
    </location>
</feature>
<protein>
    <submittedName>
        <fullName evidence="10">Lipoprotein-anchoring transpeptidase ErfK/SrfK</fullName>
    </submittedName>
</protein>
<keyword evidence="11" id="KW-1185">Reference proteome</keyword>
<evidence type="ECO:0000256" key="3">
    <source>
        <dbReference type="ARBA" id="ARBA00022679"/>
    </source>
</evidence>
<evidence type="ECO:0000259" key="9">
    <source>
        <dbReference type="PROSITE" id="PS52029"/>
    </source>
</evidence>
<keyword evidence="10" id="KW-0449">Lipoprotein</keyword>
<evidence type="ECO:0000313" key="10">
    <source>
        <dbReference type="EMBL" id="MDQ0391116.1"/>
    </source>
</evidence>
<dbReference type="InterPro" id="IPR050979">
    <property type="entry name" value="LD-transpeptidase"/>
</dbReference>
<dbReference type="Gene3D" id="2.40.440.10">
    <property type="entry name" value="L,D-transpeptidase catalytic domain-like"/>
    <property type="match status" value="1"/>
</dbReference>
<keyword evidence="5 7" id="KW-0573">Peptidoglycan synthesis</keyword>
<dbReference type="PROSITE" id="PS52029">
    <property type="entry name" value="LD_TPASE"/>
    <property type="match status" value="1"/>
</dbReference>
<feature type="active site" description="Nucleophile" evidence="7">
    <location>
        <position position="305"/>
    </location>
</feature>
<evidence type="ECO:0000256" key="8">
    <source>
        <dbReference type="SAM" id="SignalP"/>
    </source>
</evidence>
<keyword evidence="4 7" id="KW-0133">Cell shape</keyword>
<dbReference type="InterPro" id="IPR036365">
    <property type="entry name" value="PGBD-like_sf"/>
</dbReference>
<evidence type="ECO:0000256" key="7">
    <source>
        <dbReference type="PROSITE-ProRule" id="PRU01373"/>
    </source>
</evidence>
<evidence type="ECO:0000256" key="4">
    <source>
        <dbReference type="ARBA" id="ARBA00022960"/>
    </source>
</evidence>
<dbReference type="Pfam" id="PF03734">
    <property type="entry name" value="YkuD"/>
    <property type="match status" value="1"/>
</dbReference>
<dbReference type="CDD" id="cd16913">
    <property type="entry name" value="YkuD_like"/>
    <property type="match status" value="1"/>
</dbReference>
<feature type="domain" description="L,D-TPase catalytic" evidence="9">
    <location>
        <begin position="196"/>
        <end position="329"/>
    </location>
</feature>
<dbReference type="SUPFAM" id="SSF141523">
    <property type="entry name" value="L,D-transpeptidase catalytic domain-like"/>
    <property type="match status" value="1"/>
</dbReference>
<dbReference type="RefSeq" id="WP_307422932.1">
    <property type="nucleotide sequence ID" value="NZ_JAUSVK010000001.1"/>
</dbReference>
<keyword evidence="3" id="KW-0808">Transferase</keyword>
<feature type="signal peptide" evidence="8">
    <location>
        <begin position="1"/>
        <end position="21"/>
    </location>
</feature>
<accession>A0ABU0F9B4</accession>
<keyword evidence="8" id="KW-0732">Signal</keyword>
<dbReference type="Gene3D" id="1.10.101.10">
    <property type="entry name" value="PGBD-like superfamily/PGBD"/>
    <property type="match status" value="1"/>
</dbReference>
<comment type="similarity">
    <text evidence="2">Belongs to the YkuD family.</text>
</comment>
<dbReference type="Pfam" id="PF01471">
    <property type="entry name" value="PG_binding_1"/>
    <property type="match status" value="1"/>
</dbReference>
<evidence type="ECO:0000256" key="1">
    <source>
        <dbReference type="ARBA" id="ARBA00004752"/>
    </source>
</evidence>
<dbReference type="InterPro" id="IPR002477">
    <property type="entry name" value="Peptidoglycan-bd-like"/>
</dbReference>
<name>A0ABU0F9B4_9HYPH</name>
<evidence type="ECO:0000256" key="6">
    <source>
        <dbReference type="ARBA" id="ARBA00023316"/>
    </source>
</evidence>
<evidence type="ECO:0000313" key="11">
    <source>
        <dbReference type="Proteomes" id="UP001237448"/>
    </source>
</evidence>
<dbReference type="PANTHER" id="PTHR30582:SF30">
    <property type="entry name" value="BLR4375 PROTEIN"/>
    <property type="match status" value="1"/>
</dbReference>
<comment type="caution">
    <text evidence="10">The sequence shown here is derived from an EMBL/GenBank/DDBJ whole genome shotgun (WGS) entry which is preliminary data.</text>
</comment>
<evidence type="ECO:0000256" key="2">
    <source>
        <dbReference type="ARBA" id="ARBA00005992"/>
    </source>
</evidence>
<feature type="active site" description="Proton donor/acceptor" evidence="7">
    <location>
        <position position="289"/>
    </location>
</feature>
<dbReference type="EMBL" id="JAUSVK010000001">
    <property type="protein sequence ID" value="MDQ0391116.1"/>
    <property type="molecule type" value="Genomic_DNA"/>
</dbReference>